<dbReference type="EMBL" id="FWXF01000022">
    <property type="protein sequence ID" value="SMC27619.1"/>
    <property type="molecule type" value="Genomic_DNA"/>
</dbReference>
<organism evidence="1 2">
    <name type="scientific">Desulfacinum hydrothermale DSM 13146</name>
    <dbReference type="NCBI Taxonomy" id="1121390"/>
    <lineage>
        <taxon>Bacteria</taxon>
        <taxon>Pseudomonadati</taxon>
        <taxon>Thermodesulfobacteriota</taxon>
        <taxon>Syntrophobacteria</taxon>
        <taxon>Syntrophobacterales</taxon>
        <taxon>Syntrophobacteraceae</taxon>
        <taxon>Desulfacinum</taxon>
    </lineage>
</organism>
<evidence type="ECO:0000313" key="2">
    <source>
        <dbReference type="Proteomes" id="UP000192783"/>
    </source>
</evidence>
<protein>
    <submittedName>
        <fullName evidence="1">Uncharacterized protein</fullName>
    </submittedName>
</protein>
<proteinExistence type="predicted"/>
<name>A0A1W1XUI2_9BACT</name>
<dbReference type="Proteomes" id="UP000192783">
    <property type="component" value="Unassembled WGS sequence"/>
</dbReference>
<dbReference type="AlphaFoldDB" id="A0A1W1XUI2"/>
<evidence type="ECO:0000313" key="1">
    <source>
        <dbReference type="EMBL" id="SMC27619.1"/>
    </source>
</evidence>
<reference evidence="1 2" key="1">
    <citation type="submission" date="2017-04" db="EMBL/GenBank/DDBJ databases">
        <authorList>
            <person name="Afonso C.L."/>
            <person name="Miller P.J."/>
            <person name="Scott M.A."/>
            <person name="Spackman E."/>
            <person name="Goraichik I."/>
            <person name="Dimitrov K.M."/>
            <person name="Suarez D.L."/>
            <person name="Swayne D.E."/>
        </authorList>
    </citation>
    <scope>NUCLEOTIDE SEQUENCE [LARGE SCALE GENOMIC DNA]</scope>
    <source>
        <strain evidence="1 2">DSM 13146</strain>
    </source>
</reference>
<keyword evidence="2" id="KW-1185">Reference proteome</keyword>
<gene>
    <name evidence="1" type="ORF">SAMN02746041_03016</name>
</gene>
<sequence>MGAMSHRRWVVPPDRERFQTPMYPHPCLGCLPKISKPSPSKARILSDRSGESAFRDDLVAAFAVPAKGPCTVRTLVGAPKGAIHPIRPSNEPARNWDGVDPFLPTSVGPLKTAQRASRIQVRPKTGGVSTTPCPCHDHHHFGRDVMHDAPLLDRTHVCIPKVFCLPLRRRLEAQTP</sequence>
<accession>A0A1W1XUI2</accession>